<dbReference type="Pfam" id="PF02148">
    <property type="entry name" value="zf-UBP"/>
    <property type="match status" value="1"/>
</dbReference>
<dbReference type="AlphaFoldDB" id="A0AAJ7J9B5"/>
<name>A0AAJ7J9B5_9HYME</name>
<comment type="similarity">
    <text evidence="1 6">Belongs to the peptidase C19 family.</text>
</comment>
<keyword evidence="6" id="KW-0788">Thiol protease</keyword>
<dbReference type="GO" id="GO:0016579">
    <property type="term" value="P:protein deubiquitination"/>
    <property type="evidence" value="ECO:0007669"/>
    <property type="project" value="InterPro"/>
</dbReference>
<evidence type="ECO:0000256" key="4">
    <source>
        <dbReference type="ARBA" id="ARBA00022833"/>
    </source>
</evidence>
<keyword evidence="6 11" id="KW-0378">Hydrolase</keyword>
<dbReference type="InterPro" id="IPR050164">
    <property type="entry name" value="Peptidase_C19"/>
</dbReference>
<feature type="compositionally biased region" description="Basic residues" evidence="7">
    <location>
        <begin position="432"/>
        <end position="448"/>
    </location>
</feature>
<dbReference type="InterPro" id="IPR028889">
    <property type="entry name" value="USP"/>
</dbReference>
<dbReference type="Gene3D" id="3.30.40.10">
    <property type="entry name" value="Zinc/RING finger domain, C3HC4 (zinc finger)"/>
    <property type="match status" value="1"/>
</dbReference>
<proteinExistence type="inferred from homology"/>
<dbReference type="SMART" id="SM00290">
    <property type="entry name" value="ZnF_UBP"/>
    <property type="match status" value="1"/>
</dbReference>
<dbReference type="Proteomes" id="UP000694925">
    <property type="component" value="Unplaced"/>
</dbReference>
<feature type="compositionally biased region" description="Polar residues" evidence="7">
    <location>
        <begin position="422"/>
        <end position="431"/>
    </location>
</feature>
<evidence type="ECO:0000259" key="9">
    <source>
        <dbReference type="PROSITE" id="PS50271"/>
    </source>
</evidence>
<keyword evidence="4" id="KW-0862">Zinc</keyword>
<organism evidence="10 11">
    <name type="scientific">Ceratina calcarata</name>
    <dbReference type="NCBI Taxonomy" id="156304"/>
    <lineage>
        <taxon>Eukaryota</taxon>
        <taxon>Metazoa</taxon>
        <taxon>Ecdysozoa</taxon>
        <taxon>Arthropoda</taxon>
        <taxon>Hexapoda</taxon>
        <taxon>Insecta</taxon>
        <taxon>Pterygota</taxon>
        <taxon>Neoptera</taxon>
        <taxon>Endopterygota</taxon>
        <taxon>Hymenoptera</taxon>
        <taxon>Apocrita</taxon>
        <taxon>Aculeata</taxon>
        <taxon>Apoidea</taxon>
        <taxon>Anthophila</taxon>
        <taxon>Apidae</taxon>
        <taxon>Ceratina</taxon>
        <taxon>Zadontomerus</taxon>
    </lineage>
</organism>
<evidence type="ECO:0000256" key="7">
    <source>
        <dbReference type="SAM" id="MobiDB-lite"/>
    </source>
</evidence>
<keyword evidence="3 5" id="KW-0863">Zinc-finger</keyword>
<dbReference type="CTD" id="31458"/>
<dbReference type="PANTHER" id="PTHR24006">
    <property type="entry name" value="UBIQUITIN CARBOXYL-TERMINAL HYDROLASE"/>
    <property type="match status" value="1"/>
</dbReference>
<feature type="compositionally biased region" description="Basic and acidic residues" evidence="7">
    <location>
        <begin position="523"/>
        <end position="535"/>
    </location>
</feature>
<reference evidence="11" key="1">
    <citation type="submission" date="2025-08" db="UniProtKB">
        <authorList>
            <consortium name="RefSeq"/>
        </authorList>
    </citation>
    <scope>IDENTIFICATION</scope>
    <source>
        <tissue evidence="11">Whole body</tissue>
    </source>
</reference>
<accession>A0AAJ7J9B5</accession>
<dbReference type="KEGG" id="ccal:108629589"/>
<dbReference type="GO" id="GO:0005829">
    <property type="term" value="C:cytosol"/>
    <property type="evidence" value="ECO:0007669"/>
    <property type="project" value="TreeGrafter"/>
</dbReference>
<dbReference type="GO" id="GO:0004843">
    <property type="term" value="F:cysteine-type deubiquitinase activity"/>
    <property type="evidence" value="ECO:0007669"/>
    <property type="project" value="UniProtKB-UniRule"/>
</dbReference>
<protein>
    <recommendedName>
        <fullName evidence="6">Ubiquitin carboxyl-terminal hydrolase</fullName>
        <ecNumber evidence="6">3.4.19.12</ecNumber>
    </recommendedName>
</protein>
<dbReference type="InterPro" id="IPR001607">
    <property type="entry name" value="Znf_UBP"/>
</dbReference>
<dbReference type="SUPFAM" id="SSF54001">
    <property type="entry name" value="Cysteine proteinases"/>
    <property type="match status" value="1"/>
</dbReference>
<dbReference type="GO" id="GO:0008270">
    <property type="term" value="F:zinc ion binding"/>
    <property type="evidence" value="ECO:0007669"/>
    <property type="project" value="UniProtKB-KW"/>
</dbReference>
<dbReference type="GeneID" id="108629589"/>
<keyword evidence="10" id="KW-1185">Reference proteome</keyword>
<dbReference type="SUPFAM" id="SSF57850">
    <property type="entry name" value="RING/U-box"/>
    <property type="match status" value="1"/>
</dbReference>
<keyword evidence="2" id="KW-0479">Metal-binding</keyword>
<evidence type="ECO:0000256" key="1">
    <source>
        <dbReference type="ARBA" id="ARBA00009085"/>
    </source>
</evidence>
<feature type="region of interest" description="Disordered" evidence="7">
    <location>
        <begin position="1"/>
        <end position="30"/>
    </location>
</feature>
<dbReference type="InterPro" id="IPR018200">
    <property type="entry name" value="USP_CS"/>
</dbReference>
<feature type="compositionally biased region" description="Acidic residues" evidence="7">
    <location>
        <begin position="471"/>
        <end position="490"/>
    </location>
</feature>
<feature type="region of interest" description="Disordered" evidence="7">
    <location>
        <begin position="401"/>
        <end position="535"/>
    </location>
</feature>
<evidence type="ECO:0000313" key="10">
    <source>
        <dbReference type="Proteomes" id="UP000694925"/>
    </source>
</evidence>
<feature type="region of interest" description="Disordered" evidence="7">
    <location>
        <begin position="891"/>
        <end position="938"/>
    </location>
</feature>
<keyword evidence="6" id="KW-0833">Ubl conjugation pathway</keyword>
<dbReference type="InterPro" id="IPR001394">
    <property type="entry name" value="Peptidase_C19_UCH"/>
</dbReference>
<evidence type="ECO:0000256" key="2">
    <source>
        <dbReference type="ARBA" id="ARBA00022723"/>
    </source>
</evidence>
<dbReference type="PANTHER" id="PTHR24006:SF781">
    <property type="entry name" value="LD34905P"/>
    <property type="match status" value="1"/>
</dbReference>
<dbReference type="InterPro" id="IPR038765">
    <property type="entry name" value="Papain-like_cys_pep_sf"/>
</dbReference>
<evidence type="ECO:0000256" key="5">
    <source>
        <dbReference type="PROSITE-ProRule" id="PRU00502"/>
    </source>
</evidence>
<dbReference type="RefSeq" id="XP_017887844.1">
    <property type="nucleotide sequence ID" value="XM_018032355.2"/>
</dbReference>
<dbReference type="PROSITE" id="PS00972">
    <property type="entry name" value="USP_1"/>
    <property type="match status" value="1"/>
</dbReference>
<sequence length="970" mass="109309">MSKKRNRQGDFNGEFSDDSTDSSNESSTTGTNCMHVTKALNFTKIKKSINKEGMTKECSTCKKYEINEEKLKNDTNSEEQPNILICLQCGHQGCGKEDEGHAFEHYKKPFSDCHSMAVETTNWSVWCFQCGMKVNIANRKKLQESVDFIKKSLAVKSLQTKIVQAQNQKEMIDVDEKEKKGSDSFPKVGGLINMGNTCFFNAVLQCLAQTPFLVKVLDDLRLPGQEFTLPGGKLKLPNSEEEIELPPIKGTLEGWGTFTSILSKVLIDMQNTDGSQPYRPSELLNSFKKKNMQCMDGGQHDSHELLRHLLEIARNEDLRRYQSIILKEVGLNGKTNPEDVENTLKSRVKFYGNQASSRLLGPEPVFRGVLVSTLECLDCGHTSHNSEQFLDLSLPVIADKPQPPILRRKNNGNEDSFDMTGNVITNNTPSKHQLKKEKKAARKNRKNKRDGTLNSHDGINNWVDKSANNEENNDMNESEESDADVEDNTETEIAIPEVGESGYSSEKQSTLPSPASPSNESVKANEDSMKTNEYPLRAREDLLKHERSMGTSEDSLKMNDYSVKTEAETIKLRESSIKRIETALHYTEISMNNPENGSLLQTIDTNNMNANFSDTKNLEPLKCFEMTENGNNAGRILPLCSNLDDHLALNLSLDNPSSRITSLTLYNPNEDRSIMSGNNVLLIKNKEKEEDDEEEETAYNKQWKIRRKLDSPIEINSITFGIAKMGINSNLKTCLRDAPACLDEAPTRYPTKEGECSIQSCLNQFTALELMTGSNKVGCEACTQRETKAKNNNADTKMVCTPSTKQYLISKVPAVLILHLKRFQAQRVDFRKVTRHVSFPILLDLAPICKNHRKPRIYALYGVVEHSGTIHGGHYVAYVKSRLPLAPDDPRWSFLPSKDENEASTPESGEETRRKEEDEEETDEAIGDNSVKIEPPPGKWYYISDSQVTEVDEATVLRRQAYLLFYERIL</sequence>
<dbReference type="Gene3D" id="3.90.70.10">
    <property type="entry name" value="Cysteine proteinases"/>
    <property type="match status" value="2"/>
</dbReference>
<feature type="compositionally biased region" description="Acidic residues" evidence="7">
    <location>
        <begin position="917"/>
        <end position="926"/>
    </location>
</feature>
<dbReference type="PROSITE" id="PS50271">
    <property type="entry name" value="ZF_UBP"/>
    <property type="match status" value="1"/>
</dbReference>
<dbReference type="InterPro" id="IPR013083">
    <property type="entry name" value="Znf_RING/FYVE/PHD"/>
</dbReference>
<evidence type="ECO:0000259" key="8">
    <source>
        <dbReference type="PROSITE" id="PS50235"/>
    </source>
</evidence>
<evidence type="ECO:0000313" key="11">
    <source>
        <dbReference type="RefSeq" id="XP_017887844.1"/>
    </source>
</evidence>
<feature type="compositionally biased region" description="Polar residues" evidence="7">
    <location>
        <begin position="502"/>
        <end position="522"/>
    </location>
</feature>
<dbReference type="PROSITE" id="PS00973">
    <property type="entry name" value="USP_2"/>
    <property type="match status" value="1"/>
</dbReference>
<dbReference type="GO" id="GO:0005634">
    <property type="term" value="C:nucleus"/>
    <property type="evidence" value="ECO:0007669"/>
    <property type="project" value="TreeGrafter"/>
</dbReference>
<dbReference type="Pfam" id="PF00443">
    <property type="entry name" value="UCH"/>
    <property type="match status" value="1"/>
</dbReference>
<dbReference type="CDD" id="cd02667">
    <property type="entry name" value="Peptidase_C19K"/>
    <property type="match status" value="1"/>
</dbReference>
<dbReference type="PROSITE" id="PS50235">
    <property type="entry name" value="USP_3"/>
    <property type="match status" value="1"/>
</dbReference>
<feature type="domain" description="UBP-type" evidence="9">
    <location>
        <begin position="31"/>
        <end position="153"/>
    </location>
</feature>
<dbReference type="GO" id="GO:0006508">
    <property type="term" value="P:proteolysis"/>
    <property type="evidence" value="ECO:0007669"/>
    <property type="project" value="UniProtKB-KW"/>
</dbReference>
<comment type="catalytic activity">
    <reaction evidence="6">
        <text>Thiol-dependent hydrolysis of ester, thioester, amide, peptide and isopeptide bonds formed by the C-terminal Gly of ubiquitin (a 76-residue protein attached to proteins as an intracellular targeting signal).</text>
        <dbReference type="EC" id="3.4.19.12"/>
    </reaction>
</comment>
<keyword evidence="6" id="KW-0645">Protease</keyword>
<dbReference type="EC" id="3.4.19.12" evidence="6"/>
<feature type="domain" description="USP" evidence="8">
    <location>
        <begin position="189"/>
        <end position="969"/>
    </location>
</feature>
<gene>
    <name evidence="11" type="primary">LOC108629589</name>
</gene>
<evidence type="ECO:0000256" key="3">
    <source>
        <dbReference type="ARBA" id="ARBA00022771"/>
    </source>
</evidence>
<evidence type="ECO:0000256" key="6">
    <source>
        <dbReference type="RuleBase" id="RU366025"/>
    </source>
</evidence>